<keyword evidence="5" id="KW-0808">Transferase</keyword>
<reference evidence="10 11" key="1">
    <citation type="journal article" date="2017" name="Genome Announc.">
        <title>Draft Genome Sequence of Romboutsia weinsteinii sp. nov. Strain CCRI-19649(T) Isolated from Surface Water.</title>
        <authorList>
            <person name="Maheux A.F."/>
            <person name="Boudreau D.K."/>
            <person name="Berube E."/>
            <person name="Boissinot M."/>
            <person name="Cantin P."/>
            <person name="Raymond F."/>
            <person name="Corbeil J."/>
            <person name="Omar R.F."/>
            <person name="Bergeron M.G."/>
        </authorList>
    </citation>
    <scope>NUCLEOTIDE SEQUENCE [LARGE SCALE GENOMIC DNA]</scope>
    <source>
        <strain evidence="10 11">CCRI-19649</strain>
    </source>
</reference>
<feature type="transmembrane region" description="Helical" evidence="8">
    <location>
        <begin position="25"/>
        <end position="43"/>
    </location>
</feature>
<accession>A0A371J9P8</accession>
<dbReference type="InterPro" id="IPR003594">
    <property type="entry name" value="HATPase_dom"/>
</dbReference>
<dbReference type="Pfam" id="PF00512">
    <property type="entry name" value="HisKA"/>
    <property type="match status" value="1"/>
</dbReference>
<dbReference type="Gene3D" id="1.10.287.130">
    <property type="match status" value="1"/>
</dbReference>
<dbReference type="EC" id="2.7.13.3" evidence="3"/>
<feature type="transmembrane region" description="Helical" evidence="8">
    <location>
        <begin position="145"/>
        <end position="169"/>
    </location>
</feature>
<dbReference type="Gene3D" id="3.30.565.10">
    <property type="entry name" value="Histidine kinase-like ATPase, C-terminal domain"/>
    <property type="match status" value="1"/>
</dbReference>
<proteinExistence type="predicted"/>
<evidence type="ECO:0000259" key="9">
    <source>
        <dbReference type="PROSITE" id="PS50109"/>
    </source>
</evidence>
<evidence type="ECO:0000313" key="10">
    <source>
        <dbReference type="EMBL" id="RDY29433.1"/>
    </source>
</evidence>
<keyword evidence="4" id="KW-0597">Phosphoprotein</keyword>
<comment type="subcellular location">
    <subcellularLocation>
        <location evidence="2">Membrane</location>
    </subcellularLocation>
</comment>
<sequence length="553" mass="63966">MLKNILSLILGGNSVLNSNSKNKELYGLLLAYLFMLILSIILFEEFNFVYVYYIVFIAGTIIGISSVLICLVCIDVNEGYFYKHLALTFATIGIMNIIYVYLDSINVLGAYNKSLWLLMITCIIEIVSIYFSFKYINKSFNIEKSIILRLTIILVTVFIVCGTNILPQIIVDKGNITQDRLLVQLVTLILYMSVNYYVKNNKYDLNERTMRDLRMYIRLKSLTIFSAMVFEYIHFKIYPIPVTTIYIILAILRGIYYYYIVKICITDIIQRPNKVLYTNLIEEKNKLSESIHNLELKESMAKSRSEVLSNISHELKTPVNVIYSAIQMQNISIEKNKTDDIQKFNGIMRQNCNRLVRLINNFIDCTKFENNNSTVSLKFLNIVSLTENITMSVLPFAQSKKINLVFDTEEEEMFCEVDIEFMERIMFNILSNAIKYNVENGNIYVCTNNAKEFVEIIIKDTGIGIPRNRIKDIFNRYDRVESKETRHKEGTGIGLNIVSQMVNLLNGHIEIDSIENIGTTVKVTIPKSYKIDQEEYIEFNHVGQSIELELSDI</sequence>
<dbReference type="Pfam" id="PF02518">
    <property type="entry name" value="HATPase_c"/>
    <property type="match status" value="1"/>
</dbReference>
<feature type="transmembrane region" description="Helical" evidence="8">
    <location>
        <begin position="243"/>
        <end position="261"/>
    </location>
</feature>
<dbReference type="PRINTS" id="PR00344">
    <property type="entry name" value="BCTRLSENSOR"/>
</dbReference>
<evidence type="ECO:0000256" key="8">
    <source>
        <dbReference type="SAM" id="Phobius"/>
    </source>
</evidence>
<dbReference type="AlphaFoldDB" id="A0A371J9P8"/>
<dbReference type="EMBL" id="NOJY02000002">
    <property type="protein sequence ID" value="RDY29433.1"/>
    <property type="molecule type" value="Genomic_DNA"/>
</dbReference>
<dbReference type="SUPFAM" id="SSF55874">
    <property type="entry name" value="ATPase domain of HSP90 chaperone/DNA topoisomerase II/histidine kinase"/>
    <property type="match status" value="1"/>
</dbReference>
<dbReference type="InterPro" id="IPR004358">
    <property type="entry name" value="Sig_transdc_His_kin-like_C"/>
</dbReference>
<feature type="transmembrane region" description="Helical" evidence="8">
    <location>
        <begin position="81"/>
        <end position="102"/>
    </location>
</feature>
<evidence type="ECO:0000256" key="1">
    <source>
        <dbReference type="ARBA" id="ARBA00000085"/>
    </source>
</evidence>
<evidence type="ECO:0000256" key="2">
    <source>
        <dbReference type="ARBA" id="ARBA00004370"/>
    </source>
</evidence>
<dbReference type="PANTHER" id="PTHR43547">
    <property type="entry name" value="TWO-COMPONENT HISTIDINE KINASE"/>
    <property type="match status" value="1"/>
</dbReference>
<evidence type="ECO:0000256" key="6">
    <source>
        <dbReference type="ARBA" id="ARBA00022777"/>
    </source>
</evidence>
<name>A0A371J9P8_9FIRM</name>
<dbReference type="InterPro" id="IPR003661">
    <property type="entry name" value="HisK_dim/P_dom"/>
</dbReference>
<evidence type="ECO:0000256" key="5">
    <source>
        <dbReference type="ARBA" id="ARBA00022679"/>
    </source>
</evidence>
<feature type="transmembrane region" description="Helical" evidence="8">
    <location>
        <begin position="49"/>
        <end position="74"/>
    </location>
</feature>
<comment type="caution">
    <text evidence="10">The sequence shown here is derived from an EMBL/GenBank/DDBJ whole genome shotgun (WGS) entry which is preliminary data.</text>
</comment>
<dbReference type="SMART" id="SM00388">
    <property type="entry name" value="HisKA"/>
    <property type="match status" value="1"/>
</dbReference>
<keyword evidence="8" id="KW-0812">Transmembrane</keyword>
<keyword evidence="8" id="KW-0472">Membrane</keyword>
<feature type="domain" description="Histidine kinase" evidence="9">
    <location>
        <begin position="310"/>
        <end position="529"/>
    </location>
</feature>
<organism evidence="10 11">
    <name type="scientific">Romboutsia weinsteinii</name>
    <dbReference type="NCBI Taxonomy" id="2020949"/>
    <lineage>
        <taxon>Bacteria</taxon>
        <taxon>Bacillati</taxon>
        <taxon>Bacillota</taxon>
        <taxon>Clostridia</taxon>
        <taxon>Peptostreptococcales</taxon>
        <taxon>Peptostreptococcaceae</taxon>
        <taxon>Romboutsia</taxon>
    </lineage>
</organism>
<dbReference type="GO" id="GO:0016020">
    <property type="term" value="C:membrane"/>
    <property type="evidence" value="ECO:0007669"/>
    <property type="project" value="UniProtKB-SubCell"/>
</dbReference>
<keyword evidence="6 10" id="KW-0418">Kinase</keyword>
<dbReference type="SUPFAM" id="SSF47384">
    <property type="entry name" value="Homodimeric domain of signal transducing histidine kinase"/>
    <property type="match status" value="1"/>
</dbReference>
<evidence type="ECO:0000256" key="3">
    <source>
        <dbReference type="ARBA" id="ARBA00012438"/>
    </source>
</evidence>
<gene>
    <name evidence="10" type="ORF">CHL78_001660</name>
</gene>
<protein>
    <recommendedName>
        <fullName evidence="3">histidine kinase</fullName>
        <ecNumber evidence="3">2.7.13.3</ecNumber>
    </recommendedName>
</protein>
<dbReference type="InterPro" id="IPR036097">
    <property type="entry name" value="HisK_dim/P_sf"/>
</dbReference>
<feature type="transmembrane region" description="Helical" evidence="8">
    <location>
        <begin position="181"/>
        <end position="198"/>
    </location>
</feature>
<dbReference type="FunFam" id="3.30.565.10:FF:000006">
    <property type="entry name" value="Sensor histidine kinase WalK"/>
    <property type="match status" value="1"/>
</dbReference>
<dbReference type="PANTHER" id="PTHR43547:SF2">
    <property type="entry name" value="HYBRID SIGNAL TRANSDUCTION HISTIDINE KINASE C"/>
    <property type="match status" value="1"/>
</dbReference>
<dbReference type="CDD" id="cd00082">
    <property type="entry name" value="HisKA"/>
    <property type="match status" value="1"/>
</dbReference>
<dbReference type="SMART" id="SM00387">
    <property type="entry name" value="HATPase_c"/>
    <property type="match status" value="1"/>
</dbReference>
<evidence type="ECO:0000256" key="4">
    <source>
        <dbReference type="ARBA" id="ARBA00022553"/>
    </source>
</evidence>
<feature type="transmembrane region" description="Helical" evidence="8">
    <location>
        <begin position="219"/>
        <end position="237"/>
    </location>
</feature>
<dbReference type="PROSITE" id="PS50109">
    <property type="entry name" value="HIS_KIN"/>
    <property type="match status" value="1"/>
</dbReference>
<dbReference type="CDD" id="cd00075">
    <property type="entry name" value="HATPase"/>
    <property type="match status" value="1"/>
</dbReference>
<dbReference type="InterPro" id="IPR005467">
    <property type="entry name" value="His_kinase_dom"/>
</dbReference>
<evidence type="ECO:0000313" key="11">
    <source>
        <dbReference type="Proteomes" id="UP000215694"/>
    </source>
</evidence>
<feature type="transmembrane region" description="Helical" evidence="8">
    <location>
        <begin position="114"/>
        <end position="133"/>
    </location>
</feature>
<dbReference type="Proteomes" id="UP000215694">
    <property type="component" value="Unassembled WGS sequence"/>
</dbReference>
<keyword evidence="7" id="KW-0902">Two-component regulatory system</keyword>
<dbReference type="InterPro" id="IPR036890">
    <property type="entry name" value="HATPase_C_sf"/>
</dbReference>
<keyword evidence="8" id="KW-1133">Transmembrane helix</keyword>
<dbReference type="GO" id="GO:0000155">
    <property type="term" value="F:phosphorelay sensor kinase activity"/>
    <property type="evidence" value="ECO:0007669"/>
    <property type="project" value="InterPro"/>
</dbReference>
<keyword evidence="11" id="KW-1185">Reference proteome</keyword>
<comment type="catalytic activity">
    <reaction evidence="1">
        <text>ATP + protein L-histidine = ADP + protein N-phospho-L-histidine.</text>
        <dbReference type="EC" id="2.7.13.3"/>
    </reaction>
</comment>
<evidence type="ECO:0000256" key="7">
    <source>
        <dbReference type="ARBA" id="ARBA00023012"/>
    </source>
</evidence>